<evidence type="ECO:0000256" key="4">
    <source>
        <dbReference type="SAM" id="Phobius"/>
    </source>
</evidence>
<comment type="caution">
    <text evidence="5">The sequence shown here is derived from an EMBL/GenBank/DDBJ whole genome shotgun (WGS) entry which is preliminary data.</text>
</comment>
<dbReference type="PANTHER" id="PTHR37042">
    <property type="entry name" value="OUTER MEMBRANE PROTEIN RV1973"/>
    <property type="match status" value="1"/>
</dbReference>
<organism evidence="5 6">
    <name type="scientific">Streptomyces longisporoflavus</name>
    <dbReference type="NCBI Taxonomy" id="28044"/>
    <lineage>
        <taxon>Bacteria</taxon>
        <taxon>Bacillati</taxon>
        <taxon>Actinomycetota</taxon>
        <taxon>Actinomycetes</taxon>
        <taxon>Kitasatosporales</taxon>
        <taxon>Streptomycetaceae</taxon>
        <taxon>Streptomyces</taxon>
    </lineage>
</organism>
<feature type="compositionally biased region" description="Basic and acidic residues" evidence="3">
    <location>
        <begin position="138"/>
        <end position="150"/>
    </location>
</feature>
<comment type="subcellular location">
    <subcellularLocation>
        <location evidence="1">Membrane</location>
    </subcellularLocation>
</comment>
<proteinExistence type="predicted"/>
<evidence type="ECO:0000313" key="5">
    <source>
        <dbReference type="EMBL" id="MFH8544244.1"/>
    </source>
</evidence>
<dbReference type="Proteomes" id="UP001610818">
    <property type="component" value="Unassembled WGS sequence"/>
</dbReference>
<feature type="region of interest" description="Disordered" evidence="3">
    <location>
        <begin position="138"/>
        <end position="181"/>
    </location>
</feature>
<evidence type="ECO:0008006" key="7">
    <source>
        <dbReference type="Google" id="ProtNLM"/>
    </source>
</evidence>
<evidence type="ECO:0000313" key="6">
    <source>
        <dbReference type="Proteomes" id="UP001610818"/>
    </source>
</evidence>
<evidence type="ECO:0000256" key="1">
    <source>
        <dbReference type="ARBA" id="ARBA00004370"/>
    </source>
</evidence>
<dbReference type="EMBL" id="JBIRGQ010000001">
    <property type="protein sequence ID" value="MFH8544244.1"/>
    <property type="molecule type" value="Genomic_DNA"/>
</dbReference>
<feature type="transmembrane region" description="Helical" evidence="4">
    <location>
        <begin position="12"/>
        <end position="34"/>
    </location>
</feature>
<sequence length="181" mass="19551">MARTTSRHRTKLSLASAAVAVALGFATWTGWSWYGAAHDDSAHFAQTRDEVLAAGEQAALNMNTLDHRDLERGLDAWEQSATGDLLDELRKGRPEFEKQVRTARTVTTADVLSGAVTELDEREGRAGVLIAVRITVDPPKKKPSTKESRLLGELTRTGDGWKLSGLGQAPAGETPTDNPSD</sequence>
<gene>
    <name evidence="5" type="ORF">ACH4F9_04435</name>
</gene>
<dbReference type="RefSeq" id="WP_397707744.1">
    <property type="nucleotide sequence ID" value="NZ_JBIRGN010000001.1"/>
</dbReference>
<name>A0ABW7QH05_9ACTN</name>
<keyword evidence="6" id="KW-1185">Reference proteome</keyword>
<dbReference type="PANTHER" id="PTHR37042:SF4">
    <property type="entry name" value="OUTER MEMBRANE PROTEIN RV1973"/>
    <property type="match status" value="1"/>
</dbReference>
<protein>
    <recommendedName>
        <fullName evidence="7">Mce-associated membrane protein</fullName>
    </recommendedName>
</protein>
<evidence type="ECO:0000256" key="2">
    <source>
        <dbReference type="ARBA" id="ARBA00023136"/>
    </source>
</evidence>
<keyword evidence="4" id="KW-1133">Transmembrane helix</keyword>
<keyword evidence="2 4" id="KW-0472">Membrane</keyword>
<evidence type="ECO:0000256" key="3">
    <source>
        <dbReference type="SAM" id="MobiDB-lite"/>
    </source>
</evidence>
<accession>A0ABW7QH05</accession>
<reference evidence="5 6" key="1">
    <citation type="submission" date="2024-10" db="EMBL/GenBank/DDBJ databases">
        <title>The Natural Products Discovery Center: Release of the First 8490 Sequenced Strains for Exploring Actinobacteria Biosynthetic Diversity.</title>
        <authorList>
            <person name="Kalkreuter E."/>
            <person name="Kautsar S.A."/>
            <person name="Yang D."/>
            <person name="Bader C.D."/>
            <person name="Teijaro C.N."/>
            <person name="Fluegel L."/>
            <person name="Davis C.M."/>
            <person name="Simpson J.R."/>
            <person name="Lauterbach L."/>
            <person name="Steele A.D."/>
            <person name="Gui C."/>
            <person name="Meng S."/>
            <person name="Li G."/>
            <person name="Viehrig K."/>
            <person name="Ye F."/>
            <person name="Su P."/>
            <person name="Kiefer A.F."/>
            <person name="Nichols A."/>
            <person name="Cepeda A.J."/>
            <person name="Yan W."/>
            <person name="Fan B."/>
            <person name="Jiang Y."/>
            <person name="Adhikari A."/>
            <person name="Zheng C.-J."/>
            <person name="Schuster L."/>
            <person name="Cowan T.M."/>
            <person name="Smanski M.J."/>
            <person name="Chevrette M.G."/>
            <person name="De Carvalho L.P.S."/>
            <person name="Shen B."/>
        </authorList>
    </citation>
    <scope>NUCLEOTIDE SEQUENCE [LARGE SCALE GENOMIC DNA]</scope>
    <source>
        <strain evidence="5 6">NPDC017990</strain>
    </source>
</reference>
<keyword evidence="4" id="KW-0812">Transmembrane</keyword>